<accession>A0ABT1KW90</accession>
<dbReference type="EMBL" id="JANARS010000003">
    <property type="protein sequence ID" value="MCP3422014.1"/>
    <property type="molecule type" value="Genomic_DNA"/>
</dbReference>
<organism evidence="2 3">
    <name type="scientific">Nocardioides pinisoli</name>
    <dbReference type="NCBI Taxonomy" id="2950279"/>
    <lineage>
        <taxon>Bacteria</taxon>
        <taxon>Bacillati</taxon>
        <taxon>Actinomycetota</taxon>
        <taxon>Actinomycetes</taxon>
        <taxon>Propionibacteriales</taxon>
        <taxon>Nocardioidaceae</taxon>
        <taxon>Nocardioides</taxon>
    </lineage>
</organism>
<gene>
    <name evidence="2" type="ORF">NCI01_09425</name>
</gene>
<feature type="region of interest" description="Disordered" evidence="1">
    <location>
        <begin position="55"/>
        <end position="83"/>
    </location>
</feature>
<reference evidence="2 3" key="1">
    <citation type="submission" date="2022-06" db="EMBL/GenBank/DDBJ databases">
        <authorList>
            <person name="So Y."/>
        </authorList>
    </citation>
    <scope>NUCLEOTIDE SEQUENCE [LARGE SCALE GENOMIC DNA]</scope>
    <source>
        <strain evidence="2 3">STR3</strain>
    </source>
</reference>
<proteinExistence type="predicted"/>
<evidence type="ECO:0000256" key="1">
    <source>
        <dbReference type="SAM" id="MobiDB-lite"/>
    </source>
</evidence>
<dbReference type="Proteomes" id="UP001204524">
    <property type="component" value="Unassembled WGS sequence"/>
</dbReference>
<feature type="compositionally biased region" description="Basic and acidic residues" evidence="1">
    <location>
        <begin position="100"/>
        <end position="120"/>
    </location>
</feature>
<comment type="caution">
    <text evidence="2">The sequence shown here is derived from an EMBL/GenBank/DDBJ whole genome shotgun (WGS) entry which is preliminary data.</text>
</comment>
<evidence type="ECO:0000313" key="3">
    <source>
        <dbReference type="Proteomes" id="UP001204524"/>
    </source>
</evidence>
<sequence length="162" mass="16798">MLVRVALGAATVVVGFLGGVQLHQVVAASDPPPAMVAVDPRAHEDEVVFEDCPPQATAPPYPENARGMTYGSGAAVDEDDPGPDLVAAYGTNGRCGFVRAADRDGDRPRDPQEAADHMADLDPDGYDIPLYAQDGVTVIGRFHIGGGPALTSPAPEPSRSIP</sequence>
<evidence type="ECO:0000313" key="2">
    <source>
        <dbReference type="EMBL" id="MCP3422014.1"/>
    </source>
</evidence>
<keyword evidence="3" id="KW-1185">Reference proteome</keyword>
<name>A0ABT1KW90_9ACTN</name>
<protein>
    <submittedName>
        <fullName evidence="2">Uncharacterized protein</fullName>
    </submittedName>
</protein>
<dbReference type="RefSeq" id="WP_254181222.1">
    <property type="nucleotide sequence ID" value="NZ_JANARS010000003.1"/>
</dbReference>
<feature type="region of interest" description="Disordered" evidence="1">
    <location>
        <begin position="99"/>
        <end position="122"/>
    </location>
</feature>